<organism evidence="4 5">
    <name type="scientific">Actinoallomurus bryophytorum</name>
    <dbReference type="NCBI Taxonomy" id="1490222"/>
    <lineage>
        <taxon>Bacteria</taxon>
        <taxon>Bacillati</taxon>
        <taxon>Actinomycetota</taxon>
        <taxon>Actinomycetes</taxon>
        <taxon>Streptosporangiales</taxon>
        <taxon>Thermomonosporaceae</taxon>
        <taxon>Actinoallomurus</taxon>
    </lineage>
</organism>
<dbReference type="AlphaFoldDB" id="A0A543CPJ1"/>
<evidence type="ECO:0000313" key="5">
    <source>
        <dbReference type="Proteomes" id="UP000316096"/>
    </source>
</evidence>
<gene>
    <name evidence="4" type="ORF">FB559_4666</name>
</gene>
<feature type="region of interest" description="Disordered" evidence="2">
    <location>
        <begin position="1"/>
        <end position="24"/>
    </location>
</feature>
<reference evidence="4 5" key="1">
    <citation type="submission" date="2019-06" db="EMBL/GenBank/DDBJ databases">
        <title>Sequencing the genomes of 1000 actinobacteria strains.</title>
        <authorList>
            <person name="Klenk H.-P."/>
        </authorList>
    </citation>
    <scope>NUCLEOTIDE SEQUENCE [LARGE SCALE GENOMIC DNA]</scope>
    <source>
        <strain evidence="4 5">DSM 102200</strain>
    </source>
</reference>
<dbReference type="RefSeq" id="WP_246121919.1">
    <property type="nucleotide sequence ID" value="NZ_VFOZ01000001.1"/>
</dbReference>
<proteinExistence type="predicted"/>
<protein>
    <submittedName>
        <fullName evidence="4">Glycosyl transferase family 1</fullName>
    </submittedName>
</protein>
<comment type="caution">
    <text evidence="4">The sequence shown here is derived from an EMBL/GenBank/DDBJ whole genome shotgun (WGS) entry which is preliminary data.</text>
</comment>
<keyword evidence="1 4" id="KW-0808">Transferase</keyword>
<dbReference type="PANTHER" id="PTHR46401">
    <property type="entry name" value="GLYCOSYLTRANSFERASE WBBK-RELATED"/>
    <property type="match status" value="1"/>
</dbReference>
<evidence type="ECO:0000259" key="3">
    <source>
        <dbReference type="Pfam" id="PF00534"/>
    </source>
</evidence>
<dbReference type="SUPFAM" id="SSF53756">
    <property type="entry name" value="UDP-Glycosyltransferase/glycogen phosphorylase"/>
    <property type="match status" value="1"/>
</dbReference>
<dbReference type="Pfam" id="PF00534">
    <property type="entry name" value="Glycos_transf_1"/>
    <property type="match status" value="1"/>
</dbReference>
<keyword evidence="5" id="KW-1185">Reference proteome</keyword>
<dbReference type="GO" id="GO:0016757">
    <property type="term" value="F:glycosyltransferase activity"/>
    <property type="evidence" value="ECO:0007669"/>
    <property type="project" value="InterPro"/>
</dbReference>
<name>A0A543CPJ1_9ACTN</name>
<evidence type="ECO:0000256" key="1">
    <source>
        <dbReference type="ARBA" id="ARBA00022679"/>
    </source>
</evidence>
<dbReference type="PANTHER" id="PTHR46401:SF2">
    <property type="entry name" value="GLYCOSYLTRANSFERASE WBBK-RELATED"/>
    <property type="match status" value="1"/>
</dbReference>
<evidence type="ECO:0000313" key="4">
    <source>
        <dbReference type="EMBL" id="TQL99013.1"/>
    </source>
</evidence>
<feature type="domain" description="Glycosyl transferase family 1" evidence="3">
    <location>
        <begin position="171"/>
        <end position="330"/>
    </location>
</feature>
<dbReference type="InterPro" id="IPR001296">
    <property type="entry name" value="Glyco_trans_1"/>
</dbReference>
<dbReference type="CDD" id="cd03801">
    <property type="entry name" value="GT4_PimA-like"/>
    <property type="match status" value="1"/>
</dbReference>
<dbReference type="EMBL" id="VFOZ01000001">
    <property type="protein sequence ID" value="TQL99013.1"/>
    <property type="molecule type" value="Genomic_DNA"/>
</dbReference>
<sequence length="357" mass="37529">MSGAPVHVVMPGDVDDPAVPSGGNTYDRRVCQGLAVDRPVHEIAVRGAWPRPRDAEREELARSLAALPDGSLVIADGLVACGVPEVVVPQARRLRLAVLVHMPLADEAEPGGDLDARERRTLTAVGAVVTTSRWSARRLVAHHGLDAGRVHVAAPGTDPAPTAPGTDGASQLLCVASVTPLKSQDVLVEALATITDLAWNCVCAGALSRAPAYVARLRRRIARLGLDERVRLIGPQTGERLASAYAGADLVVLASRAETYGMVVTEALARGIPVMATAVGGVPETVGDAGGDLPGVLLPPGDPSALAEALRRWLGEPGTRDRFRAAARRRREELDGWETTSRALSGVLERLRREPGA</sequence>
<dbReference type="Proteomes" id="UP000316096">
    <property type="component" value="Unassembled WGS sequence"/>
</dbReference>
<accession>A0A543CPJ1</accession>
<evidence type="ECO:0000256" key="2">
    <source>
        <dbReference type="SAM" id="MobiDB-lite"/>
    </source>
</evidence>
<dbReference type="Gene3D" id="3.40.50.2000">
    <property type="entry name" value="Glycogen Phosphorylase B"/>
    <property type="match status" value="2"/>
</dbReference>
<dbReference type="GO" id="GO:0009103">
    <property type="term" value="P:lipopolysaccharide biosynthetic process"/>
    <property type="evidence" value="ECO:0007669"/>
    <property type="project" value="TreeGrafter"/>
</dbReference>